<gene>
    <name evidence="2" type="ORF">GCM10011372_30490</name>
</gene>
<name>A0A917PS24_9MICO</name>
<dbReference type="SUPFAM" id="SSF53474">
    <property type="entry name" value="alpha/beta-Hydrolases"/>
    <property type="match status" value="1"/>
</dbReference>
<dbReference type="PANTHER" id="PTHR43194:SF5">
    <property type="entry name" value="PIMELOYL-[ACYL-CARRIER PROTEIN] METHYL ESTER ESTERASE"/>
    <property type="match status" value="1"/>
</dbReference>
<protein>
    <recommendedName>
        <fullName evidence="1">AB hydrolase-1 domain-containing protein</fullName>
    </recommendedName>
</protein>
<evidence type="ECO:0000313" key="2">
    <source>
        <dbReference type="EMBL" id="GGJ89849.1"/>
    </source>
</evidence>
<dbReference type="InterPro" id="IPR050228">
    <property type="entry name" value="Carboxylesterase_BioH"/>
</dbReference>
<reference evidence="2" key="1">
    <citation type="journal article" date="2014" name="Int. J. Syst. Evol. Microbiol.">
        <title>Complete genome sequence of Corynebacterium casei LMG S-19264T (=DSM 44701T), isolated from a smear-ripened cheese.</title>
        <authorList>
            <consortium name="US DOE Joint Genome Institute (JGI-PGF)"/>
            <person name="Walter F."/>
            <person name="Albersmeier A."/>
            <person name="Kalinowski J."/>
            <person name="Ruckert C."/>
        </authorList>
    </citation>
    <scope>NUCLEOTIDE SEQUENCE</scope>
    <source>
        <strain evidence="2">CGMCC 1.8984</strain>
    </source>
</reference>
<feature type="domain" description="AB hydrolase-1" evidence="1">
    <location>
        <begin position="40"/>
        <end position="272"/>
    </location>
</feature>
<comment type="caution">
    <text evidence="2">The sequence shown here is derived from an EMBL/GenBank/DDBJ whole genome shotgun (WGS) entry which is preliminary data.</text>
</comment>
<dbReference type="Proteomes" id="UP000636956">
    <property type="component" value="Unassembled WGS sequence"/>
</dbReference>
<dbReference type="Pfam" id="PF12697">
    <property type="entry name" value="Abhydrolase_6"/>
    <property type="match status" value="1"/>
</dbReference>
<dbReference type="PANTHER" id="PTHR43194">
    <property type="entry name" value="HYDROLASE ALPHA/BETA FOLD FAMILY"/>
    <property type="match status" value="1"/>
</dbReference>
<dbReference type="InterPro" id="IPR000073">
    <property type="entry name" value="AB_hydrolase_1"/>
</dbReference>
<evidence type="ECO:0000313" key="3">
    <source>
        <dbReference type="Proteomes" id="UP000636956"/>
    </source>
</evidence>
<keyword evidence="3" id="KW-1185">Reference proteome</keyword>
<dbReference type="Gene3D" id="3.40.50.1820">
    <property type="entry name" value="alpha/beta hydrolase"/>
    <property type="match status" value="1"/>
</dbReference>
<accession>A0A917PS24</accession>
<proteinExistence type="predicted"/>
<reference evidence="2" key="2">
    <citation type="submission" date="2020-09" db="EMBL/GenBank/DDBJ databases">
        <authorList>
            <person name="Sun Q."/>
            <person name="Zhou Y."/>
        </authorList>
    </citation>
    <scope>NUCLEOTIDE SEQUENCE</scope>
    <source>
        <strain evidence="2">CGMCC 1.8984</strain>
    </source>
</reference>
<dbReference type="EMBL" id="BMMD01000020">
    <property type="protein sequence ID" value="GGJ89849.1"/>
    <property type="molecule type" value="Genomic_DNA"/>
</dbReference>
<dbReference type="AlphaFoldDB" id="A0A917PS24"/>
<evidence type="ECO:0000259" key="1">
    <source>
        <dbReference type="Pfam" id="PF12697"/>
    </source>
</evidence>
<sequence length="285" mass="31204">MTDIQRPTWLPETVWPWAIRTLGSDGDRIAYTDTGSGPILLLVHSGTWSIIWRDLIARLERNFRVIAFDPPSMGLSDDGAGAGIDPTASAVDRLVRELDLQEVTLVLHDLGGPAGLQAASAWPERVVALAAVNCFGWRPDAAPFRAMLQIVGSAPMRVVDEWTGWLPAASATRFGVGKHMDRATRRAYITRMDRRGRRSFHENMASALDHDYTLVDAGAAAIASVPILTVFGEHNDPLGFQPRWKALGSQVEQVTIAGGFHFPMCDDPDRVASSIMAWHRASVIV</sequence>
<dbReference type="GO" id="GO:0003824">
    <property type="term" value="F:catalytic activity"/>
    <property type="evidence" value="ECO:0007669"/>
    <property type="project" value="UniProtKB-ARBA"/>
</dbReference>
<dbReference type="RefSeq" id="WP_188744260.1">
    <property type="nucleotide sequence ID" value="NZ_BAABFW010000014.1"/>
</dbReference>
<dbReference type="InterPro" id="IPR029058">
    <property type="entry name" value="AB_hydrolase_fold"/>
</dbReference>
<organism evidence="2 3">
    <name type="scientific">Agromyces bauzanensis</name>
    <dbReference type="NCBI Taxonomy" id="1308924"/>
    <lineage>
        <taxon>Bacteria</taxon>
        <taxon>Bacillati</taxon>
        <taxon>Actinomycetota</taxon>
        <taxon>Actinomycetes</taxon>
        <taxon>Micrococcales</taxon>
        <taxon>Microbacteriaceae</taxon>
        <taxon>Agromyces</taxon>
    </lineage>
</organism>